<evidence type="ECO:0000256" key="5">
    <source>
        <dbReference type="ARBA" id="ARBA00023136"/>
    </source>
</evidence>
<evidence type="ECO:0000256" key="7">
    <source>
        <dbReference type="SAM" id="Phobius"/>
    </source>
</evidence>
<evidence type="ECO:0000256" key="6">
    <source>
        <dbReference type="SAM" id="MobiDB-lite"/>
    </source>
</evidence>
<feature type="compositionally biased region" description="Polar residues" evidence="6">
    <location>
        <begin position="216"/>
        <end position="237"/>
    </location>
</feature>
<feature type="compositionally biased region" description="Basic and acidic residues" evidence="6">
    <location>
        <begin position="239"/>
        <end position="262"/>
    </location>
</feature>
<keyword evidence="10" id="KW-1185">Reference proteome</keyword>
<protein>
    <submittedName>
        <fullName evidence="9">Anti-sigma factor domain-containing protein</fullName>
    </submittedName>
</protein>
<keyword evidence="2" id="KW-1003">Cell membrane</keyword>
<evidence type="ECO:0000256" key="3">
    <source>
        <dbReference type="ARBA" id="ARBA00022692"/>
    </source>
</evidence>
<feature type="transmembrane region" description="Helical" evidence="7">
    <location>
        <begin position="59"/>
        <end position="78"/>
    </location>
</feature>
<dbReference type="Pfam" id="PF23750">
    <property type="entry name" value="RsgI_M"/>
    <property type="match status" value="1"/>
</dbReference>
<reference evidence="9 10" key="1">
    <citation type="submission" date="2022-04" db="EMBL/GenBank/DDBJ databases">
        <title>Mechanism of arsenic methylation and mitigation arsenic toxicity by Bacillus sp. LH14 from an Arsenic-Contaminated Paddy Soil.</title>
        <authorList>
            <person name="Wang D."/>
        </authorList>
    </citation>
    <scope>NUCLEOTIDE SEQUENCE [LARGE SCALE GENOMIC DNA]</scope>
    <source>
        <strain evidence="9 10">LH14</strain>
    </source>
</reference>
<keyword evidence="3 7" id="KW-0812">Transmembrane</keyword>
<accession>A0ABY4JK97</accession>
<sequence>MNNGIVLKVNHSSVVVLTANGEYLKCKKLLSSYSIGEEIQFPNNAIILNKKMKLSIPKLIPVIIASGLILISFIFVNFNNNEALAAGKVTFDSQAKVSLILDKQLKVIALKGHNEQGKQVIDKMDNWKNEPLNLVMDDLVDEMEKSKVIEPDEAIKLTGKMSKEFENKQSELNHELMDFQDSNNHFNIPNSKELDQPKVKTQNQSLNQNKQEKSFKSNSTKVTKGETNYKNNSSLKSPTVEKEKNNSHSKEVQNNRHQDQHWGNKQRQWNHKNQNVHHESSNQNQKKQSNNNEKHLDKKKNDYKDDHELKTSNNDQRRNENKEDCHGCNNDYKNNQNKNENNNGWQNGNEKHSD</sequence>
<feature type="compositionally biased region" description="Low complexity" evidence="6">
    <location>
        <begin position="281"/>
        <end position="291"/>
    </location>
</feature>
<evidence type="ECO:0000313" key="9">
    <source>
        <dbReference type="EMBL" id="UPM54266.1"/>
    </source>
</evidence>
<gene>
    <name evidence="9" type="ORF">MY490_21405</name>
</gene>
<dbReference type="RefSeq" id="WP_248267445.1">
    <property type="nucleotide sequence ID" value="NZ_CP096034.1"/>
</dbReference>
<dbReference type="PROSITE" id="PS51849">
    <property type="entry name" value="RSGI_N"/>
    <property type="match status" value="1"/>
</dbReference>
<keyword evidence="4 7" id="KW-1133">Transmembrane helix</keyword>
<feature type="compositionally biased region" description="Polar residues" evidence="6">
    <location>
        <begin position="199"/>
        <end position="209"/>
    </location>
</feature>
<organism evidence="9 10">
    <name type="scientific">Gottfriedia acidiceleris</name>
    <dbReference type="NCBI Taxonomy" id="371036"/>
    <lineage>
        <taxon>Bacteria</taxon>
        <taxon>Bacillati</taxon>
        <taxon>Bacillota</taxon>
        <taxon>Bacilli</taxon>
        <taxon>Bacillales</taxon>
        <taxon>Bacillaceae</taxon>
        <taxon>Gottfriedia</taxon>
    </lineage>
</organism>
<dbReference type="EMBL" id="CP096034">
    <property type="protein sequence ID" value="UPM54266.1"/>
    <property type="molecule type" value="Genomic_DNA"/>
</dbReference>
<feature type="domain" description="RsgI N-terminal anti-sigma" evidence="8">
    <location>
        <begin position="2"/>
        <end position="50"/>
    </location>
</feature>
<evidence type="ECO:0000256" key="4">
    <source>
        <dbReference type="ARBA" id="ARBA00022989"/>
    </source>
</evidence>
<name>A0ABY4JK97_9BACI</name>
<feature type="compositionally biased region" description="Basic and acidic residues" evidence="6">
    <location>
        <begin position="292"/>
        <end position="326"/>
    </location>
</feature>
<dbReference type="Pfam" id="PF12791">
    <property type="entry name" value="RsgI_N"/>
    <property type="match status" value="1"/>
</dbReference>
<evidence type="ECO:0000313" key="10">
    <source>
        <dbReference type="Proteomes" id="UP000830639"/>
    </source>
</evidence>
<evidence type="ECO:0000256" key="2">
    <source>
        <dbReference type="ARBA" id="ARBA00022475"/>
    </source>
</evidence>
<feature type="region of interest" description="Disordered" evidence="6">
    <location>
        <begin position="181"/>
        <end position="354"/>
    </location>
</feature>
<feature type="compositionally biased region" description="Low complexity" evidence="6">
    <location>
        <begin position="329"/>
        <end position="348"/>
    </location>
</feature>
<evidence type="ECO:0000259" key="8">
    <source>
        <dbReference type="PROSITE" id="PS51849"/>
    </source>
</evidence>
<feature type="compositionally biased region" description="Polar residues" evidence="6">
    <location>
        <begin position="263"/>
        <end position="273"/>
    </location>
</feature>
<dbReference type="InterPro" id="IPR024449">
    <property type="entry name" value="Anti-sigma_RsgI_N"/>
</dbReference>
<proteinExistence type="predicted"/>
<evidence type="ECO:0000256" key="1">
    <source>
        <dbReference type="ARBA" id="ARBA00004162"/>
    </source>
</evidence>
<dbReference type="Proteomes" id="UP000830639">
    <property type="component" value="Chromosome"/>
</dbReference>
<dbReference type="InterPro" id="IPR055431">
    <property type="entry name" value="RsgI_M"/>
</dbReference>
<feature type="compositionally biased region" description="Polar residues" evidence="6">
    <location>
        <begin position="181"/>
        <end position="190"/>
    </location>
</feature>
<comment type="subcellular location">
    <subcellularLocation>
        <location evidence="1">Cell membrane</location>
        <topology evidence="1">Single-pass membrane protein</topology>
    </subcellularLocation>
</comment>
<keyword evidence="5 7" id="KW-0472">Membrane</keyword>